<evidence type="ECO:0008006" key="4">
    <source>
        <dbReference type="Google" id="ProtNLM"/>
    </source>
</evidence>
<sequence length="91" mass="10000">MLFSVGVNCSQASVLLLFSVGVGFIRQAWCIWVVLRWAWVDVLRWEWVITITMDYGVWTTNGFLFSGALASESRDGSNGVGGGGFKDSFGL</sequence>
<dbReference type="AlphaFoldDB" id="A0A2N9HYZ3"/>
<reference evidence="3" key="1">
    <citation type="submission" date="2018-02" db="EMBL/GenBank/DDBJ databases">
        <authorList>
            <person name="Cohen D.B."/>
            <person name="Kent A.D."/>
        </authorList>
    </citation>
    <scope>NUCLEOTIDE SEQUENCE</scope>
</reference>
<proteinExistence type="predicted"/>
<evidence type="ECO:0000256" key="2">
    <source>
        <dbReference type="SAM" id="Phobius"/>
    </source>
</evidence>
<feature type="region of interest" description="Disordered" evidence="1">
    <location>
        <begin position="72"/>
        <end position="91"/>
    </location>
</feature>
<name>A0A2N9HYZ3_FAGSY</name>
<feature type="transmembrane region" description="Helical" evidence="2">
    <location>
        <begin position="12"/>
        <end position="35"/>
    </location>
</feature>
<dbReference type="EMBL" id="OIVN01004441">
    <property type="protein sequence ID" value="SPD17338.1"/>
    <property type="molecule type" value="Genomic_DNA"/>
</dbReference>
<accession>A0A2N9HYZ3</accession>
<evidence type="ECO:0000313" key="3">
    <source>
        <dbReference type="EMBL" id="SPD17338.1"/>
    </source>
</evidence>
<keyword evidence="2" id="KW-1133">Transmembrane helix</keyword>
<organism evidence="3">
    <name type="scientific">Fagus sylvatica</name>
    <name type="common">Beechnut</name>
    <dbReference type="NCBI Taxonomy" id="28930"/>
    <lineage>
        <taxon>Eukaryota</taxon>
        <taxon>Viridiplantae</taxon>
        <taxon>Streptophyta</taxon>
        <taxon>Embryophyta</taxon>
        <taxon>Tracheophyta</taxon>
        <taxon>Spermatophyta</taxon>
        <taxon>Magnoliopsida</taxon>
        <taxon>eudicotyledons</taxon>
        <taxon>Gunneridae</taxon>
        <taxon>Pentapetalae</taxon>
        <taxon>rosids</taxon>
        <taxon>fabids</taxon>
        <taxon>Fagales</taxon>
        <taxon>Fagaceae</taxon>
        <taxon>Fagus</taxon>
    </lineage>
</organism>
<gene>
    <name evidence="3" type="ORF">FSB_LOCUS45220</name>
</gene>
<keyword evidence="2" id="KW-0812">Transmembrane</keyword>
<evidence type="ECO:0000256" key="1">
    <source>
        <dbReference type="SAM" id="MobiDB-lite"/>
    </source>
</evidence>
<protein>
    <recommendedName>
        <fullName evidence="4">Transmembrane protein</fullName>
    </recommendedName>
</protein>
<keyword evidence="2" id="KW-0472">Membrane</keyword>